<organism evidence="1 2">
    <name type="scientific">Alkalicoccobacillus porphyridii</name>
    <dbReference type="NCBI Taxonomy" id="2597270"/>
    <lineage>
        <taxon>Bacteria</taxon>
        <taxon>Bacillati</taxon>
        <taxon>Bacillota</taxon>
        <taxon>Bacilli</taxon>
        <taxon>Bacillales</taxon>
        <taxon>Bacillaceae</taxon>
        <taxon>Alkalicoccobacillus</taxon>
    </lineage>
</organism>
<evidence type="ECO:0000313" key="1">
    <source>
        <dbReference type="EMBL" id="TSB48610.1"/>
    </source>
</evidence>
<keyword evidence="2" id="KW-1185">Reference proteome</keyword>
<dbReference type="OrthoDB" id="9810449at2"/>
<dbReference type="SUPFAM" id="SSF56784">
    <property type="entry name" value="HAD-like"/>
    <property type="match status" value="1"/>
</dbReference>
<name>A0A554A4I7_9BACI</name>
<dbReference type="GO" id="GO:0016791">
    <property type="term" value="F:phosphatase activity"/>
    <property type="evidence" value="ECO:0007669"/>
    <property type="project" value="TreeGrafter"/>
</dbReference>
<dbReference type="InterPro" id="IPR006357">
    <property type="entry name" value="HAD-SF_hydro_IIA"/>
</dbReference>
<reference evidence="1 2" key="1">
    <citation type="submission" date="2019-07" db="EMBL/GenBank/DDBJ databases">
        <authorList>
            <person name="Park Y.J."/>
            <person name="Jeong S.E."/>
            <person name="Jung H.S."/>
        </authorList>
    </citation>
    <scope>NUCLEOTIDE SEQUENCE [LARGE SCALE GENOMIC DNA]</scope>
    <source>
        <strain evidence="2">P16(2019)</strain>
    </source>
</reference>
<comment type="caution">
    <text evidence="1">The sequence shown here is derived from an EMBL/GenBank/DDBJ whole genome shotgun (WGS) entry which is preliminary data.</text>
</comment>
<dbReference type="PANTHER" id="PTHR19288">
    <property type="entry name" value="4-NITROPHENYLPHOSPHATASE-RELATED"/>
    <property type="match status" value="1"/>
</dbReference>
<dbReference type="Proteomes" id="UP000318521">
    <property type="component" value="Unassembled WGS sequence"/>
</dbReference>
<proteinExistence type="predicted"/>
<dbReference type="NCBIfam" id="TIGR01460">
    <property type="entry name" value="HAD-SF-IIA"/>
    <property type="match status" value="1"/>
</dbReference>
<dbReference type="PANTHER" id="PTHR19288:SF46">
    <property type="entry name" value="HALOACID DEHALOGENASE-LIKE HYDROLASE DOMAIN-CONTAINING PROTEIN 2"/>
    <property type="match status" value="1"/>
</dbReference>
<dbReference type="InterPro" id="IPR036412">
    <property type="entry name" value="HAD-like_sf"/>
</dbReference>
<dbReference type="Pfam" id="PF13344">
    <property type="entry name" value="Hydrolase_6"/>
    <property type="match status" value="1"/>
</dbReference>
<dbReference type="AlphaFoldDB" id="A0A554A4I7"/>
<dbReference type="EMBL" id="VLXZ01000001">
    <property type="protein sequence ID" value="TSB48610.1"/>
    <property type="molecule type" value="Genomic_DNA"/>
</dbReference>
<dbReference type="GO" id="GO:0005737">
    <property type="term" value="C:cytoplasm"/>
    <property type="evidence" value="ECO:0007669"/>
    <property type="project" value="TreeGrafter"/>
</dbReference>
<dbReference type="RefSeq" id="WP_143846955.1">
    <property type="nucleotide sequence ID" value="NZ_VLXZ01000001.1"/>
</dbReference>
<keyword evidence="1" id="KW-0378">Hydrolase</keyword>
<accession>A0A554A4I7</accession>
<dbReference type="Gene3D" id="3.40.50.1000">
    <property type="entry name" value="HAD superfamily/HAD-like"/>
    <property type="match status" value="2"/>
</dbReference>
<evidence type="ECO:0000313" key="2">
    <source>
        <dbReference type="Proteomes" id="UP000318521"/>
    </source>
</evidence>
<dbReference type="Pfam" id="PF13242">
    <property type="entry name" value="Hydrolase_like"/>
    <property type="match status" value="1"/>
</dbReference>
<dbReference type="InterPro" id="IPR023214">
    <property type="entry name" value="HAD_sf"/>
</dbReference>
<protein>
    <submittedName>
        <fullName evidence="1">HAD-IIA family hydrolase</fullName>
    </submittedName>
</protein>
<gene>
    <name evidence="1" type="ORF">FN960_01030</name>
</gene>
<sequence length="262" mass="28255">MFDGIKGVLVDLDGTVFQGQELISGTDEAIQAIQSSGRKVVYLSNRGNHSRRAGWEKLKKHGIQSELEDVIFSSTVTAQFIKKHYPLAKVWVLGNSGLTDEMLEHKVMVADQPEEADFVVITLHDEVSYSELNQAFRATSAGARIIATNSDKTYPDENGPAIDVAGFIGAIESATGQKTELVIGKPSCFMVEAALAQIGLEAHECMVVGDSLGTDIVMGNMQGMRTVLVLTGNTTASKAEEAAPRSKPHYILNSMADLRGEL</sequence>